<name>A0AA35VAC6_9PROT</name>
<protein>
    <submittedName>
        <fullName evidence="2">Recombinase family protein</fullName>
    </submittedName>
</protein>
<reference evidence="2" key="1">
    <citation type="submission" date="2023-03" db="EMBL/GenBank/DDBJ databases">
        <authorList>
            <person name="Cleenwerck I."/>
        </authorList>
    </citation>
    <scope>NUCLEOTIDE SEQUENCE</scope>
    <source>
        <strain evidence="2">LMG 32879</strain>
    </source>
</reference>
<evidence type="ECO:0000256" key="1">
    <source>
        <dbReference type="SAM" id="MobiDB-lite"/>
    </source>
</evidence>
<gene>
    <name evidence="2" type="ORF">LMG32879_003293</name>
</gene>
<accession>A0AA35VAC6</accession>
<feature type="compositionally biased region" description="Polar residues" evidence="1">
    <location>
        <begin position="11"/>
        <end position="20"/>
    </location>
</feature>
<organism evidence="2 3">
    <name type="scientific">Brytella acorum</name>
    <dbReference type="NCBI Taxonomy" id="2959299"/>
    <lineage>
        <taxon>Bacteria</taxon>
        <taxon>Pseudomonadati</taxon>
        <taxon>Pseudomonadota</taxon>
        <taxon>Alphaproteobacteria</taxon>
        <taxon>Acetobacterales</taxon>
        <taxon>Acetobacteraceae</taxon>
        <taxon>Brytella</taxon>
    </lineage>
</organism>
<keyword evidence="3" id="KW-1185">Reference proteome</keyword>
<dbReference type="Proteomes" id="UP001176960">
    <property type="component" value="Unassembled WGS sequence"/>
</dbReference>
<evidence type="ECO:0000313" key="3">
    <source>
        <dbReference type="Proteomes" id="UP001176960"/>
    </source>
</evidence>
<sequence length="64" mass="6436">GNLLDFAASRGQGTKNTNTPGARASGVSVSGIAGAGLLLKLRQSQGENKAGLDNCFEKVFSALA</sequence>
<feature type="region of interest" description="Disordered" evidence="1">
    <location>
        <begin position="1"/>
        <end position="24"/>
    </location>
</feature>
<feature type="non-terminal residue" evidence="2">
    <location>
        <position position="1"/>
    </location>
</feature>
<dbReference type="EMBL" id="CATKSH010000066">
    <property type="protein sequence ID" value="CAI9122426.1"/>
    <property type="molecule type" value="Genomic_DNA"/>
</dbReference>
<dbReference type="AlphaFoldDB" id="A0AA35VAC6"/>
<evidence type="ECO:0000313" key="2">
    <source>
        <dbReference type="EMBL" id="CAI9122426.1"/>
    </source>
</evidence>
<proteinExistence type="predicted"/>
<comment type="caution">
    <text evidence="2">The sequence shown here is derived from an EMBL/GenBank/DDBJ whole genome shotgun (WGS) entry which is preliminary data.</text>
</comment>